<dbReference type="InterPro" id="IPR014746">
    <property type="entry name" value="Gln_synth/guanido_kin_cat_dom"/>
</dbReference>
<dbReference type="PANTHER" id="PTHR43407">
    <property type="entry name" value="GLUTAMINE SYNTHETASE"/>
    <property type="match status" value="1"/>
</dbReference>
<dbReference type="InterPro" id="IPR008146">
    <property type="entry name" value="Gln_synth_cat_dom"/>
</dbReference>
<sequence>MDVQQIRKIIDDNNIKIVRFEICDFHGISYCKAIPSRHVEKKIEKGVPFYFGHLGYDPQAGIVSGTGYHEEVNYGDAVYFPDVNTFQKVPWTRDTARVLMYPKFQGEIVEGYPRTIAKKLLGELKEMGYSLYSSHEHEFFVVDAETRIPIIGGKQIRSTIRLAKQTDFFMQIANDLPQMGVDIESIETEYAPGQFEISYRPAFGLQSADNAFTYKNGIKEIAQGHGFLATFTTKPFPDHVGASAHFNHSLWDVDCTKNIMYDAKSPNGLSKVAHDWIAGILYHAPAITVLMSPTVSCLTRIRDHSFAPGHVTWGFDNRTTALRVS</sequence>
<evidence type="ECO:0000313" key="10">
    <source>
        <dbReference type="Proteomes" id="UP001152320"/>
    </source>
</evidence>
<dbReference type="SMART" id="SM01230">
    <property type="entry name" value="Gln-synt_C"/>
    <property type="match status" value="1"/>
</dbReference>
<evidence type="ECO:0000256" key="2">
    <source>
        <dbReference type="ARBA" id="ARBA00037583"/>
    </source>
</evidence>
<evidence type="ECO:0000256" key="6">
    <source>
        <dbReference type="PROSITE-ProRule" id="PRU01331"/>
    </source>
</evidence>
<evidence type="ECO:0000256" key="1">
    <source>
        <dbReference type="ARBA" id="ARBA00009897"/>
    </source>
</evidence>
<dbReference type="AlphaFoldDB" id="A0A9Q1BLE6"/>
<feature type="domain" description="GS catalytic" evidence="8">
    <location>
        <begin position="113"/>
        <end position="325"/>
    </location>
</feature>
<evidence type="ECO:0000256" key="4">
    <source>
        <dbReference type="ARBA" id="ARBA00039404"/>
    </source>
</evidence>
<gene>
    <name evidence="9" type="ORF">HOLleu_30938</name>
</gene>
<dbReference type="InterPro" id="IPR036651">
    <property type="entry name" value="Gln_synt_N_sf"/>
</dbReference>
<protein>
    <recommendedName>
        <fullName evidence="4">Lengsin</fullName>
    </recommendedName>
    <alternativeName>
        <fullName evidence="5">Glutamate-ammonia ligase domain-containing protein 1</fullName>
    </alternativeName>
</protein>
<dbReference type="GO" id="GO:0005737">
    <property type="term" value="C:cytoplasm"/>
    <property type="evidence" value="ECO:0007669"/>
    <property type="project" value="TreeGrafter"/>
</dbReference>
<comment type="caution">
    <text evidence="9">The sequence shown here is derived from an EMBL/GenBank/DDBJ whole genome shotgun (WGS) entry which is preliminary data.</text>
</comment>
<dbReference type="SUPFAM" id="SSF54368">
    <property type="entry name" value="Glutamine synthetase, N-terminal domain"/>
    <property type="match status" value="1"/>
</dbReference>
<dbReference type="GO" id="GO:0004356">
    <property type="term" value="F:glutamine synthetase activity"/>
    <property type="evidence" value="ECO:0007669"/>
    <property type="project" value="InterPro"/>
</dbReference>
<accession>A0A9Q1BLE6</accession>
<dbReference type="EMBL" id="JAIZAY010000015">
    <property type="protein sequence ID" value="KAJ8028640.1"/>
    <property type="molecule type" value="Genomic_DNA"/>
</dbReference>
<evidence type="ECO:0000256" key="3">
    <source>
        <dbReference type="ARBA" id="ARBA00038790"/>
    </source>
</evidence>
<dbReference type="PANTHER" id="PTHR43407:SF1">
    <property type="entry name" value="LENGSIN"/>
    <property type="match status" value="1"/>
</dbReference>
<dbReference type="Pfam" id="PF00120">
    <property type="entry name" value="Gln-synt_C"/>
    <property type="match status" value="1"/>
</dbReference>
<dbReference type="FunFam" id="3.10.20.70:FF:000007">
    <property type="entry name" value="LOW QUALITY PROTEIN: lengsin"/>
    <property type="match status" value="1"/>
</dbReference>
<evidence type="ECO:0000313" key="9">
    <source>
        <dbReference type="EMBL" id="KAJ8028640.1"/>
    </source>
</evidence>
<dbReference type="GO" id="GO:0016020">
    <property type="term" value="C:membrane"/>
    <property type="evidence" value="ECO:0007669"/>
    <property type="project" value="TreeGrafter"/>
</dbReference>
<comment type="subunit">
    <text evidence="3">Dodecamer. Interacts with BFSP2 and VIM.</text>
</comment>
<comment type="function">
    <text evidence="2">May act as a component of the cytoskeleton or as a chaperone for the reorganization of intermediate filament proteins during terminal differentiation in the lens. Does not seem to have enzymatic activity.</text>
</comment>
<keyword evidence="10" id="KW-1185">Reference proteome</keyword>
<evidence type="ECO:0000259" key="8">
    <source>
        <dbReference type="PROSITE" id="PS51987"/>
    </source>
</evidence>
<dbReference type="Gene3D" id="3.10.20.70">
    <property type="entry name" value="Glutamine synthetase, N-terminal domain"/>
    <property type="match status" value="1"/>
</dbReference>
<proteinExistence type="inferred from homology"/>
<evidence type="ECO:0000256" key="7">
    <source>
        <dbReference type="RuleBase" id="RU000384"/>
    </source>
</evidence>
<evidence type="ECO:0000256" key="5">
    <source>
        <dbReference type="ARBA" id="ARBA00042675"/>
    </source>
</evidence>
<dbReference type="Gene3D" id="3.30.590.10">
    <property type="entry name" value="Glutamine synthetase/guanido kinase, catalytic domain"/>
    <property type="match status" value="1"/>
</dbReference>
<dbReference type="SUPFAM" id="SSF55931">
    <property type="entry name" value="Glutamine synthetase/guanido kinase"/>
    <property type="match status" value="1"/>
</dbReference>
<dbReference type="GO" id="GO:0006542">
    <property type="term" value="P:glutamine biosynthetic process"/>
    <property type="evidence" value="ECO:0007669"/>
    <property type="project" value="InterPro"/>
</dbReference>
<name>A0A9Q1BLE6_HOLLE</name>
<dbReference type="Proteomes" id="UP001152320">
    <property type="component" value="Chromosome 15"/>
</dbReference>
<dbReference type="OrthoDB" id="77835at2759"/>
<dbReference type="PROSITE" id="PS51987">
    <property type="entry name" value="GS_CATALYTIC"/>
    <property type="match status" value="1"/>
</dbReference>
<organism evidence="9 10">
    <name type="scientific">Holothuria leucospilota</name>
    <name type="common">Black long sea cucumber</name>
    <name type="synonym">Mertensiothuria leucospilota</name>
    <dbReference type="NCBI Taxonomy" id="206669"/>
    <lineage>
        <taxon>Eukaryota</taxon>
        <taxon>Metazoa</taxon>
        <taxon>Echinodermata</taxon>
        <taxon>Eleutherozoa</taxon>
        <taxon>Echinozoa</taxon>
        <taxon>Holothuroidea</taxon>
        <taxon>Aspidochirotacea</taxon>
        <taxon>Aspidochirotida</taxon>
        <taxon>Holothuriidae</taxon>
        <taxon>Holothuria</taxon>
    </lineage>
</organism>
<comment type="similarity">
    <text evidence="1 6 7">Belongs to the glutamine synthetase family.</text>
</comment>
<reference evidence="9" key="1">
    <citation type="submission" date="2021-10" db="EMBL/GenBank/DDBJ databases">
        <title>Tropical sea cucumber genome reveals ecological adaptation and Cuvierian tubules defense mechanism.</title>
        <authorList>
            <person name="Chen T."/>
        </authorList>
    </citation>
    <scope>NUCLEOTIDE SEQUENCE</scope>
    <source>
        <strain evidence="9">Nanhai2018</strain>
        <tissue evidence="9">Muscle</tissue>
    </source>
</reference>